<comment type="subcellular location">
    <subcellularLocation>
        <location evidence="1 13">Cell inner membrane</location>
        <topology evidence="1 13">Multi-pass membrane protein</topology>
    </subcellularLocation>
</comment>
<evidence type="ECO:0000256" key="1">
    <source>
        <dbReference type="ARBA" id="ARBA00004429"/>
    </source>
</evidence>
<dbReference type="InterPro" id="IPR019998">
    <property type="entry name" value="Membr_insert_YidC"/>
</dbReference>
<dbReference type="eggNOG" id="COG0706">
    <property type="taxonomic scope" value="Bacteria"/>
</dbReference>
<evidence type="ECO:0000259" key="15">
    <source>
        <dbReference type="Pfam" id="PF02096"/>
    </source>
</evidence>
<accession>E8V6Z5</accession>
<gene>
    <name evidence="13" type="primary">yidC</name>
    <name evidence="17" type="ordered locus">AciPR4_4276</name>
</gene>
<evidence type="ECO:0000256" key="7">
    <source>
        <dbReference type="ARBA" id="ARBA00022927"/>
    </source>
</evidence>
<dbReference type="InterPro" id="IPR028053">
    <property type="entry name" value="Membr_insert_YidC_N"/>
</dbReference>
<proteinExistence type="inferred from homology"/>
<comment type="similarity">
    <text evidence="2 13">Belongs to the OXA1/ALB3/YidC family. Type 1 subfamily.</text>
</comment>
<evidence type="ECO:0000256" key="9">
    <source>
        <dbReference type="ARBA" id="ARBA00023136"/>
    </source>
</evidence>
<evidence type="ECO:0000259" key="16">
    <source>
        <dbReference type="Pfam" id="PF14849"/>
    </source>
</evidence>
<evidence type="ECO:0000256" key="2">
    <source>
        <dbReference type="ARBA" id="ARBA00010527"/>
    </source>
</evidence>
<dbReference type="PANTHER" id="PTHR12428:SF65">
    <property type="entry name" value="CYTOCHROME C OXIDASE ASSEMBLY PROTEIN COX18, MITOCHONDRIAL"/>
    <property type="match status" value="1"/>
</dbReference>
<organism evidence="17 18">
    <name type="scientific">Terriglobus saanensis (strain ATCC BAA-1853 / DSM 23119 / SP1PR4)</name>
    <dbReference type="NCBI Taxonomy" id="401053"/>
    <lineage>
        <taxon>Bacteria</taxon>
        <taxon>Pseudomonadati</taxon>
        <taxon>Acidobacteriota</taxon>
        <taxon>Terriglobia</taxon>
        <taxon>Terriglobales</taxon>
        <taxon>Acidobacteriaceae</taxon>
        <taxon>Terriglobus</taxon>
    </lineage>
</organism>
<dbReference type="GO" id="GO:0005886">
    <property type="term" value="C:plasma membrane"/>
    <property type="evidence" value="ECO:0007669"/>
    <property type="project" value="UniProtKB-SubCell"/>
</dbReference>
<dbReference type="PANTHER" id="PTHR12428">
    <property type="entry name" value="OXA1"/>
    <property type="match status" value="1"/>
</dbReference>
<comment type="subunit">
    <text evidence="13">Interacts with the Sec translocase complex via SecD. Specifically interacts with transmembrane segments of nascent integral membrane proteins during membrane integration.</text>
</comment>
<evidence type="ECO:0000256" key="11">
    <source>
        <dbReference type="ARBA" id="ARBA00033245"/>
    </source>
</evidence>
<feature type="domain" description="Membrane insertase YidC N-terminal" evidence="16">
    <location>
        <begin position="95"/>
        <end position="373"/>
    </location>
</feature>
<keyword evidence="7 13" id="KW-0653">Protein transport</keyword>
<feature type="domain" description="Membrane insertase YidC/Oxa/ALB C-terminal" evidence="15">
    <location>
        <begin position="386"/>
        <end position="571"/>
    </location>
</feature>
<evidence type="ECO:0000256" key="14">
    <source>
        <dbReference type="SAM" id="MobiDB-lite"/>
    </source>
</evidence>
<dbReference type="InterPro" id="IPR028055">
    <property type="entry name" value="YidC/Oxa/ALB_C"/>
</dbReference>
<dbReference type="PRINTS" id="PR00701">
    <property type="entry name" value="60KDINNERMP"/>
</dbReference>
<feature type="transmembrane region" description="Helical" evidence="13">
    <location>
        <begin position="552"/>
        <end position="569"/>
    </location>
</feature>
<dbReference type="Proteomes" id="UP000006844">
    <property type="component" value="Chromosome"/>
</dbReference>
<dbReference type="Pfam" id="PF02096">
    <property type="entry name" value="60KD_IMP"/>
    <property type="match status" value="1"/>
</dbReference>
<keyword evidence="18" id="KW-1185">Reference proteome</keyword>
<keyword evidence="8 13" id="KW-1133">Transmembrane helix</keyword>
<evidence type="ECO:0000256" key="8">
    <source>
        <dbReference type="ARBA" id="ARBA00022989"/>
    </source>
</evidence>
<evidence type="ECO:0000256" key="5">
    <source>
        <dbReference type="ARBA" id="ARBA00022475"/>
    </source>
</evidence>
<dbReference type="Pfam" id="PF14849">
    <property type="entry name" value="YidC_periplas"/>
    <property type="match status" value="1"/>
</dbReference>
<evidence type="ECO:0000256" key="4">
    <source>
        <dbReference type="ARBA" id="ARBA00022448"/>
    </source>
</evidence>
<dbReference type="NCBIfam" id="TIGR03592">
    <property type="entry name" value="yidC_oxa1_cterm"/>
    <property type="match status" value="1"/>
</dbReference>
<dbReference type="InterPro" id="IPR038221">
    <property type="entry name" value="YidC_periplasmic_sf"/>
</dbReference>
<keyword evidence="9 13" id="KW-0472">Membrane</keyword>
<name>E8V6Z5_TERSS</name>
<evidence type="ECO:0000256" key="12">
    <source>
        <dbReference type="ARBA" id="ARBA00033342"/>
    </source>
</evidence>
<dbReference type="Gene3D" id="2.70.98.90">
    <property type="match status" value="1"/>
</dbReference>
<comment type="function">
    <text evidence="13">Required for the insertion and/or proper folding and/or complex formation of integral membrane proteins into the membrane. Involved in integration of membrane proteins that insert both dependently and independently of the Sec translocase complex, as well as at least some lipoproteins. Aids folding of multispanning membrane proteins.</text>
</comment>
<evidence type="ECO:0000256" key="13">
    <source>
        <dbReference type="HAMAP-Rule" id="MF_01810"/>
    </source>
</evidence>
<evidence type="ECO:0000313" key="17">
    <source>
        <dbReference type="EMBL" id="ADV85019.1"/>
    </source>
</evidence>
<dbReference type="CDD" id="cd19961">
    <property type="entry name" value="EcYidC-like_peri"/>
    <property type="match status" value="1"/>
</dbReference>
<protein>
    <recommendedName>
        <fullName evidence="3 13">Membrane protein insertase YidC</fullName>
    </recommendedName>
    <alternativeName>
        <fullName evidence="12 13">Foldase YidC</fullName>
    </alternativeName>
    <alternativeName>
        <fullName evidence="11 13">Membrane integrase YidC</fullName>
    </alternativeName>
    <alternativeName>
        <fullName evidence="13">Membrane protein YidC</fullName>
    </alternativeName>
</protein>
<feature type="transmembrane region" description="Helical" evidence="13">
    <location>
        <begin position="457"/>
        <end position="481"/>
    </location>
</feature>
<sequence length="597" mass="65213">MAEIKNPNQQGGGSDMKSMLVPMLLIAGVLGGLQFYRSKHTQPLQAPSAQTQTAQQPSAVAPAAPGAAPQTTAQTATVGATQAAPVVTAAAEQTTTIENELYRIEFTNRGAEVKSWILKRYKDNKGVPLDLVHAGAAREFGAPLSLYTYDSGLTAQLRQALYVPSVTGKLTAPQTLSFTYSANGLDVTKTFRFDESYLLHADVVASRDGSPVRALIAWPGGFGDQDQVLDYNGSQLESSSEGKTDHVNFAKVSGGKTLDGPLDYVGVVDQFFGAVFIPDNPQTATAVSLHQTIDVEKLKRSTAITSTTPTGKIATVPIIGTALGDVSGHTQARIYAGPKSYTILHTVSTTGGETLAPIVDFGFFGIVGKPLFFALHFVQEHVASNWGWAIVVFTILINLVLLPLRILSMKSALKMQRLQPQMDAIKARYAKYKVTDPKRADMNAEIMQLQKDNGVNMFGGCIPTLIQLPLLIAMFSMLQKVVELRQAHWFWLHDLTAADPYHILPIVMVVSQFLVQFYMPSPGVDPQQQKMMAFMMPAFSGYMTWNYSSGLALYWCIGNLIMIVQQYVMNQSPLGREMRQIAAKRARRKTQTIQGKR</sequence>
<dbReference type="AlphaFoldDB" id="E8V6Z5"/>
<dbReference type="InterPro" id="IPR001708">
    <property type="entry name" value="YidC/ALB3/OXA1/COX18"/>
</dbReference>
<evidence type="ECO:0000256" key="3">
    <source>
        <dbReference type="ARBA" id="ARBA00015325"/>
    </source>
</evidence>
<comment type="caution">
    <text evidence="13">Lacks conserved residue(s) required for the propagation of feature annotation.</text>
</comment>
<dbReference type="InterPro" id="IPR047196">
    <property type="entry name" value="YidC_ALB_C"/>
</dbReference>
<evidence type="ECO:0000256" key="6">
    <source>
        <dbReference type="ARBA" id="ARBA00022692"/>
    </source>
</evidence>
<dbReference type="HOGENOM" id="CLU_016535_3_0_0"/>
<dbReference type="KEGG" id="tsa:AciPR4_4276"/>
<keyword evidence="5 13" id="KW-1003">Cell membrane</keyword>
<dbReference type="RefSeq" id="WP_013570749.1">
    <property type="nucleotide sequence ID" value="NC_014963.1"/>
</dbReference>
<evidence type="ECO:0000313" key="18">
    <source>
        <dbReference type="Proteomes" id="UP000006844"/>
    </source>
</evidence>
<dbReference type="GO" id="GO:0015031">
    <property type="term" value="P:protein transport"/>
    <property type="evidence" value="ECO:0007669"/>
    <property type="project" value="UniProtKB-KW"/>
</dbReference>
<keyword evidence="13" id="KW-0997">Cell inner membrane</keyword>
<feature type="region of interest" description="Disordered" evidence="14">
    <location>
        <begin position="44"/>
        <end position="74"/>
    </location>
</feature>
<keyword evidence="4 13" id="KW-0813">Transport</keyword>
<dbReference type="GO" id="GO:0051205">
    <property type="term" value="P:protein insertion into membrane"/>
    <property type="evidence" value="ECO:0007669"/>
    <property type="project" value="TreeGrafter"/>
</dbReference>
<dbReference type="GO" id="GO:0032977">
    <property type="term" value="F:membrane insertase activity"/>
    <property type="evidence" value="ECO:0007669"/>
    <property type="project" value="InterPro"/>
</dbReference>
<evidence type="ECO:0000256" key="10">
    <source>
        <dbReference type="ARBA" id="ARBA00023186"/>
    </source>
</evidence>
<dbReference type="OrthoDB" id="9780552at2"/>
<dbReference type="NCBIfam" id="TIGR03593">
    <property type="entry name" value="yidC_nterm"/>
    <property type="match status" value="1"/>
</dbReference>
<feature type="transmembrane region" description="Helical" evidence="13">
    <location>
        <begin position="386"/>
        <end position="407"/>
    </location>
</feature>
<dbReference type="CDD" id="cd20070">
    <property type="entry name" value="5TM_YidC_Alb3"/>
    <property type="match status" value="1"/>
</dbReference>
<dbReference type="STRING" id="401053.AciPR4_4276"/>
<keyword evidence="10 13" id="KW-0143">Chaperone</keyword>
<dbReference type="HAMAP" id="MF_01810">
    <property type="entry name" value="YidC_type1"/>
    <property type="match status" value="1"/>
</dbReference>
<keyword evidence="6 13" id="KW-0812">Transmembrane</keyword>
<dbReference type="EMBL" id="CP002467">
    <property type="protein sequence ID" value="ADV85019.1"/>
    <property type="molecule type" value="Genomic_DNA"/>
</dbReference>
<reference evidence="17 18" key="1">
    <citation type="journal article" date="2012" name="Stand. Genomic Sci.">
        <title>Complete genome sequence of Terriglobus saanensis type strain SP1PR4(T), an Acidobacteria from tundra soil.</title>
        <authorList>
            <person name="Rawat S.R."/>
            <person name="Mannisto M.K."/>
            <person name="Starovoytov V."/>
            <person name="Goodwin L."/>
            <person name="Nolan M."/>
            <person name="Hauser L."/>
            <person name="Land M."/>
            <person name="Davenport K.W."/>
            <person name="Woyke T."/>
            <person name="Haggblom M.M."/>
        </authorList>
    </citation>
    <scope>NUCLEOTIDE SEQUENCE</scope>
    <source>
        <strain evidence="18">ATCC BAA-1853 / DSM 23119 / SP1PR4</strain>
    </source>
</reference>